<dbReference type="Proteomes" id="UP001151760">
    <property type="component" value="Unassembled WGS sequence"/>
</dbReference>
<dbReference type="EMBL" id="BQNB010011303">
    <property type="protein sequence ID" value="GJS88811.1"/>
    <property type="molecule type" value="Genomic_DNA"/>
</dbReference>
<gene>
    <name evidence="2" type="ORF">Tco_0771447</name>
</gene>
<proteinExistence type="predicted"/>
<sequence length="104" mass="11599">MSFSGLRFDYQGYPIPARPTGDVSGPFSIREHSNRQNHRAPVSTEGVFQNYLDFLLGSIGGIFTGLIQTTSLPNHGSDHGWGTATDYCLRKLKMPLFNEDDVYD</sequence>
<comment type="caution">
    <text evidence="2">The sequence shown here is derived from an EMBL/GenBank/DDBJ whole genome shotgun (WGS) entry which is preliminary data.</text>
</comment>
<accession>A0ABQ4ZH02</accession>
<reference evidence="2" key="1">
    <citation type="journal article" date="2022" name="Int. J. Mol. Sci.">
        <title>Draft Genome of Tanacetum Coccineum: Genomic Comparison of Closely Related Tanacetum-Family Plants.</title>
        <authorList>
            <person name="Yamashiro T."/>
            <person name="Shiraishi A."/>
            <person name="Nakayama K."/>
            <person name="Satake H."/>
        </authorList>
    </citation>
    <scope>NUCLEOTIDE SEQUENCE</scope>
</reference>
<organism evidence="2 3">
    <name type="scientific">Tanacetum coccineum</name>
    <dbReference type="NCBI Taxonomy" id="301880"/>
    <lineage>
        <taxon>Eukaryota</taxon>
        <taxon>Viridiplantae</taxon>
        <taxon>Streptophyta</taxon>
        <taxon>Embryophyta</taxon>
        <taxon>Tracheophyta</taxon>
        <taxon>Spermatophyta</taxon>
        <taxon>Magnoliopsida</taxon>
        <taxon>eudicotyledons</taxon>
        <taxon>Gunneridae</taxon>
        <taxon>Pentapetalae</taxon>
        <taxon>asterids</taxon>
        <taxon>campanulids</taxon>
        <taxon>Asterales</taxon>
        <taxon>Asteraceae</taxon>
        <taxon>Asteroideae</taxon>
        <taxon>Anthemideae</taxon>
        <taxon>Anthemidinae</taxon>
        <taxon>Tanacetum</taxon>
    </lineage>
</organism>
<protein>
    <submittedName>
        <fullName evidence="2">Uncharacterized protein</fullName>
    </submittedName>
</protein>
<reference evidence="2" key="2">
    <citation type="submission" date="2022-01" db="EMBL/GenBank/DDBJ databases">
        <authorList>
            <person name="Yamashiro T."/>
            <person name="Shiraishi A."/>
            <person name="Satake H."/>
            <person name="Nakayama K."/>
        </authorList>
    </citation>
    <scope>NUCLEOTIDE SEQUENCE</scope>
</reference>
<keyword evidence="3" id="KW-1185">Reference proteome</keyword>
<evidence type="ECO:0000313" key="2">
    <source>
        <dbReference type="EMBL" id="GJS88811.1"/>
    </source>
</evidence>
<evidence type="ECO:0000256" key="1">
    <source>
        <dbReference type="SAM" id="MobiDB-lite"/>
    </source>
</evidence>
<feature type="region of interest" description="Disordered" evidence="1">
    <location>
        <begin position="17"/>
        <end position="41"/>
    </location>
</feature>
<evidence type="ECO:0000313" key="3">
    <source>
        <dbReference type="Proteomes" id="UP001151760"/>
    </source>
</evidence>
<name>A0ABQ4ZH02_9ASTR</name>